<dbReference type="EMBL" id="JAJNBZ010000002">
    <property type="protein sequence ID" value="MCE5168397.1"/>
    <property type="molecule type" value="Genomic_DNA"/>
</dbReference>
<organism evidence="1 2">
    <name type="scientific">Paenibacillus profundus</name>
    <dbReference type="NCBI Taxonomy" id="1173085"/>
    <lineage>
        <taxon>Bacteria</taxon>
        <taxon>Bacillati</taxon>
        <taxon>Bacillota</taxon>
        <taxon>Bacilli</taxon>
        <taxon>Bacillales</taxon>
        <taxon>Paenibacillaceae</taxon>
        <taxon>Paenibacillus</taxon>
    </lineage>
</organism>
<gene>
    <name evidence="1" type="ORF">LQV63_03595</name>
</gene>
<dbReference type="InterPro" id="IPR015017">
    <property type="entry name" value="DUF1904"/>
</dbReference>
<dbReference type="InterPro" id="IPR014347">
    <property type="entry name" value="Tautomerase/MIF_sf"/>
</dbReference>
<dbReference type="Proteomes" id="UP001199916">
    <property type="component" value="Unassembled WGS sequence"/>
</dbReference>
<proteinExistence type="predicted"/>
<keyword evidence="2" id="KW-1185">Reference proteome</keyword>
<sequence>MPFIRFKGFKQPFVERISSAVIHLVADTVHIPPDIVKIELIHAVPVANSPLSVEIYMFQREQEKHDAVASKLYTLLQEHGYDHVHIFYVILTPSLYYKEGKPLQGVPVIPEAAGETIE</sequence>
<evidence type="ECO:0000313" key="1">
    <source>
        <dbReference type="EMBL" id="MCE5168397.1"/>
    </source>
</evidence>
<name>A0ABS8YEB5_9BACL</name>
<dbReference type="Pfam" id="PF08921">
    <property type="entry name" value="DUF1904"/>
    <property type="match status" value="1"/>
</dbReference>
<accession>A0ABS8YEB5</accession>
<protein>
    <submittedName>
        <fullName evidence="1">DUF1904 domain-containing protein</fullName>
    </submittedName>
</protein>
<dbReference type="Gene3D" id="3.30.429.10">
    <property type="entry name" value="Macrophage Migration Inhibitory Factor"/>
    <property type="match status" value="1"/>
</dbReference>
<evidence type="ECO:0000313" key="2">
    <source>
        <dbReference type="Proteomes" id="UP001199916"/>
    </source>
</evidence>
<comment type="caution">
    <text evidence="1">The sequence shown here is derived from an EMBL/GenBank/DDBJ whole genome shotgun (WGS) entry which is preliminary data.</text>
</comment>
<dbReference type="SUPFAM" id="SSF55331">
    <property type="entry name" value="Tautomerase/MIF"/>
    <property type="match status" value="1"/>
</dbReference>
<dbReference type="RefSeq" id="WP_019420809.1">
    <property type="nucleotide sequence ID" value="NZ_JAJNBZ010000002.1"/>
</dbReference>
<reference evidence="1 2" key="1">
    <citation type="submission" date="2021-11" db="EMBL/GenBank/DDBJ databases">
        <title>Draft genome sequence of Paenibacillus profundus YoMME, a new Gram-positive bacteria with exoelectrogenic properties.</title>
        <authorList>
            <person name="Hubenova Y."/>
            <person name="Hubenova E."/>
            <person name="Manasiev Y."/>
            <person name="Peykov S."/>
            <person name="Mitov M."/>
        </authorList>
    </citation>
    <scope>NUCLEOTIDE SEQUENCE [LARGE SCALE GENOMIC DNA]</scope>
    <source>
        <strain evidence="1 2">YoMME</strain>
    </source>
</reference>